<dbReference type="PANTHER" id="PTHR12411">
    <property type="entry name" value="CYSTEINE PROTEASE FAMILY C1-RELATED"/>
    <property type="match status" value="1"/>
</dbReference>
<protein>
    <recommendedName>
        <fullName evidence="3">Peptidase C1A papain C-terminal domain-containing protein</fullName>
    </recommendedName>
</protein>
<evidence type="ECO:0000256" key="1">
    <source>
        <dbReference type="ARBA" id="ARBA00008455"/>
    </source>
</evidence>
<evidence type="ECO:0000256" key="2">
    <source>
        <dbReference type="SAM" id="SignalP"/>
    </source>
</evidence>
<dbReference type="InterPro" id="IPR000668">
    <property type="entry name" value="Peptidase_C1A_C"/>
</dbReference>
<dbReference type="Proteomes" id="UP000050795">
    <property type="component" value="Unassembled WGS sequence"/>
</dbReference>
<dbReference type="GO" id="GO:0008234">
    <property type="term" value="F:cysteine-type peptidase activity"/>
    <property type="evidence" value="ECO:0007669"/>
    <property type="project" value="InterPro"/>
</dbReference>
<keyword evidence="2" id="KW-0732">Signal</keyword>
<dbReference type="InterPro" id="IPR013128">
    <property type="entry name" value="Peptidase_C1A"/>
</dbReference>
<feature type="chain" id="PRO_5041667471" description="Peptidase C1A papain C-terminal domain-containing protein" evidence="2">
    <location>
        <begin position="17"/>
        <end position="334"/>
    </location>
</feature>
<dbReference type="AlphaFoldDB" id="A0AA85JSQ0"/>
<dbReference type="SMART" id="SM00645">
    <property type="entry name" value="Pept_C1"/>
    <property type="match status" value="1"/>
</dbReference>
<accession>A0AA85JSQ0</accession>
<evidence type="ECO:0000313" key="5">
    <source>
        <dbReference type="WBParaSite" id="TREG1_39150.1"/>
    </source>
</evidence>
<dbReference type="Pfam" id="PF00112">
    <property type="entry name" value="Peptidase_C1"/>
    <property type="match status" value="1"/>
</dbReference>
<dbReference type="InterPro" id="IPR038765">
    <property type="entry name" value="Papain-like_cys_pep_sf"/>
</dbReference>
<feature type="domain" description="Peptidase C1A papain C-terminal" evidence="3">
    <location>
        <begin position="82"/>
        <end position="330"/>
    </location>
</feature>
<evidence type="ECO:0000313" key="4">
    <source>
        <dbReference type="Proteomes" id="UP000050795"/>
    </source>
</evidence>
<dbReference type="CDD" id="cd02620">
    <property type="entry name" value="Peptidase_C1A_CathepsinB"/>
    <property type="match status" value="1"/>
</dbReference>
<keyword evidence="4" id="KW-1185">Reference proteome</keyword>
<reference evidence="4" key="1">
    <citation type="submission" date="2022-06" db="EMBL/GenBank/DDBJ databases">
        <authorList>
            <person name="Berger JAMES D."/>
            <person name="Berger JAMES D."/>
        </authorList>
    </citation>
    <scope>NUCLEOTIDE SEQUENCE [LARGE SCALE GENOMIC DNA]</scope>
</reference>
<dbReference type="Gene3D" id="3.90.70.10">
    <property type="entry name" value="Cysteine proteinases"/>
    <property type="match status" value="1"/>
</dbReference>
<sequence>MISYHIFLLLLNIVHNYCLKSFQNGHIEQSSRNELFKYINQNPKFQWKAITNQHQFRRNIQSENQFVKSIPVVSHRNLDIKIPRVFDAREYWKNCSRIRRVNDESHCAANWVIATVDSISDRICIRSNGRIDVQLSARDAISCGYGIGCFAGSELDVLTYWMENGIVTGGSYEEKTGCQPFPFPKCSHYITSKYPKCGKETYGFPLCEKICQYGYRNSYENDKFYGEKFYNVEDNAEDIQKEILMNGPVVASISVNVDLLNYTSGVYFPSPKSSNFGWITIRIIGWGYENNTPYWLCVNSWNEQWGDKGLFKVLRGKQAGFIESYVRAAIPKII</sequence>
<comment type="similarity">
    <text evidence="1">Belongs to the peptidase C1 family.</text>
</comment>
<dbReference type="GO" id="GO:0006508">
    <property type="term" value="P:proteolysis"/>
    <property type="evidence" value="ECO:0007669"/>
    <property type="project" value="InterPro"/>
</dbReference>
<evidence type="ECO:0000259" key="3">
    <source>
        <dbReference type="SMART" id="SM00645"/>
    </source>
</evidence>
<proteinExistence type="inferred from homology"/>
<organism evidence="4 5">
    <name type="scientific">Trichobilharzia regenti</name>
    <name type="common">Nasal bird schistosome</name>
    <dbReference type="NCBI Taxonomy" id="157069"/>
    <lineage>
        <taxon>Eukaryota</taxon>
        <taxon>Metazoa</taxon>
        <taxon>Spiralia</taxon>
        <taxon>Lophotrochozoa</taxon>
        <taxon>Platyhelminthes</taxon>
        <taxon>Trematoda</taxon>
        <taxon>Digenea</taxon>
        <taxon>Strigeidida</taxon>
        <taxon>Schistosomatoidea</taxon>
        <taxon>Schistosomatidae</taxon>
        <taxon>Trichobilharzia</taxon>
    </lineage>
</organism>
<feature type="signal peptide" evidence="2">
    <location>
        <begin position="1"/>
        <end position="16"/>
    </location>
</feature>
<dbReference type="WBParaSite" id="TREG1_39150.1">
    <property type="protein sequence ID" value="TREG1_39150.1"/>
    <property type="gene ID" value="TREG1_39150"/>
</dbReference>
<dbReference type="SUPFAM" id="SSF54001">
    <property type="entry name" value="Cysteine proteinases"/>
    <property type="match status" value="1"/>
</dbReference>
<name>A0AA85JSQ0_TRIRE</name>
<reference evidence="5" key="2">
    <citation type="submission" date="2023-11" db="UniProtKB">
        <authorList>
            <consortium name="WormBaseParasite"/>
        </authorList>
    </citation>
    <scope>IDENTIFICATION</scope>
</reference>